<name>A0A7C5DV56_9BACT</name>
<dbReference type="AlphaFoldDB" id="A0A7C5DV56"/>
<dbReference type="EMBL" id="DRTH01000160">
    <property type="protein sequence ID" value="HHF08657.1"/>
    <property type="molecule type" value="Genomic_DNA"/>
</dbReference>
<proteinExistence type="predicted"/>
<comment type="caution">
    <text evidence="1">The sequence shown here is derived from an EMBL/GenBank/DDBJ whole genome shotgun (WGS) entry which is preliminary data.</text>
</comment>
<gene>
    <name evidence="1" type="ORF">ENL26_02655</name>
</gene>
<organism evidence="1">
    <name type="scientific">Kosmotoga arenicorallina</name>
    <dbReference type="NCBI Taxonomy" id="688066"/>
    <lineage>
        <taxon>Bacteria</taxon>
        <taxon>Thermotogati</taxon>
        <taxon>Thermotogota</taxon>
        <taxon>Thermotogae</taxon>
        <taxon>Kosmotogales</taxon>
        <taxon>Kosmotogaceae</taxon>
        <taxon>Kosmotoga</taxon>
    </lineage>
</organism>
<protein>
    <submittedName>
        <fullName evidence="1">Uncharacterized protein</fullName>
    </submittedName>
</protein>
<sequence length="185" mass="21242">MDQIKKRRLDKCIFSTNTDGLPTLLGTDVEIALIDVPLTLFEILDIFSLQESGHVLELCYDQREVSAKRNELRLLFPTEDQIAKLAFEIKVKDSLSVREFTEYLLQEGHIKSPSYAKIFLSAFKNMGARVIEDRIYLNGLNPQKTPLRCLEGELEIRYFNQITMPILVRGVRSIYKTLSSAEKVV</sequence>
<evidence type="ECO:0000313" key="1">
    <source>
        <dbReference type="EMBL" id="HHF08657.1"/>
    </source>
</evidence>
<reference evidence="1" key="1">
    <citation type="journal article" date="2020" name="mSystems">
        <title>Genome- and Community-Level Interaction Insights into Carbon Utilization and Element Cycling Functions of Hydrothermarchaeota in Hydrothermal Sediment.</title>
        <authorList>
            <person name="Zhou Z."/>
            <person name="Liu Y."/>
            <person name="Xu W."/>
            <person name="Pan J."/>
            <person name="Luo Z.H."/>
            <person name="Li M."/>
        </authorList>
    </citation>
    <scope>NUCLEOTIDE SEQUENCE [LARGE SCALE GENOMIC DNA]</scope>
    <source>
        <strain evidence="1">HyVt-80</strain>
    </source>
</reference>
<accession>A0A7C5DV56</accession>
<dbReference type="Proteomes" id="UP000886129">
    <property type="component" value="Unassembled WGS sequence"/>
</dbReference>